<accession>A0ABX8L9A9</accession>
<organism evidence="2 3">
    <name type="scientific">Chlamydia buteonis</name>
    <dbReference type="NCBI Taxonomy" id="2494525"/>
    <lineage>
        <taxon>Bacteria</taxon>
        <taxon>Pseudomonadati</taxon>
        <taxon>Chlamydiota</taxon>
        <taxon>Chlamydiia</taxon>
        <taxon>Chlamydiales</taxon>
        <taxon>Chlamydiaceae</taxon>
        <taxon>Chlamydia/Chlamydophila group</taxon>
        <taxon>Chlamydia</taxon>
    </lineage>
</organism>
<proteinExistence type="predicted"/>
<dbReference type="Proteomes" id="UP000683565">
    <property type="component" value="Chromosome"/>
</dbReference>
<keyword evidence="1" id="KW-0812">Transmembrane</keyword>
<reference evidence="2" key="1">
    <citation type="submission" date="2021-01" db="EMBL/GenBank/DDBJ databases">
        <title>Chlamydial infections in birds of prey presented to California wildlife rehabilitation facilities.</title>
        <authorList>
            <person name="Seibert B.A."/>
            <person name="Keel M.K."/>
            <person name="Kelly T.R."/>
            <person name="Nilsen R.A."/>
            <person name="Pesti D.R."/>
            <person name="Ciembor P.X."/>
            <person name="Gregory C.R."/>
            <person name="Ritchie B.W."/>
            <person name="Hawkins M.G."/>
        </authorList>
    </citation>
    <scope>NUCLEOTIDE SEQUENCE [LARGE SCALE GENOMIC DNA]</scope>
    <source>
        <strain evidence="2">SWA</strain>
    </source>
</reference>
<protein>
    <submittedName>
        <fullName evidence="2">Uncharacterized protein</fullName>
    </submittedName>
</protein>
<keyword evidence="1" id="KW-0472">Membrane</keyword>
<sequence>MESVVPQQSIMSTIVNLIFFLSPSIPVLIFYRMLFKGEPLAPKKHFRKYKNLLFLCAFIIIATPILWNVLYIVAMASGKIRIRKTVPSMDPGYIKLMGTPILVLFIWSLIEPFILCKKMRKIKNHYAKLAKEAENASVKTEQPPAVKCCSGHSCCSNISDI</sequence>
<gene>
    <name evidence="2" type="ORF">JJJ19_04765</name>
</gene>
<feature type="transmembrane region" description="Helical" evidence="1">
    <location>
        <begin position="52"/>
        <end position="73"/>
    </location>
</feature>
<dbReference type="RefSeq" id="WP_165478215.1">
    <property type="nucleotide sequence ID" value="NZ_CAAAFM010000002.1"/>
</dbReference>
<feature type="transmembrane region" description="Helical" evidence="1">
    <location>
        <begin position="93"/>
        <end position="115"/>
    </location>
</feature>
<evidence type="ECO:0000313" key="3">
    <source>
        <dbReference type="Proteomes" id="UP000683565"/>
    </source>
</evidence>
<keyword evidence="3" id="KW-1185">Reference proteome</keyword>
<name>A0ABX8L9A9_9CHLA</name>
<evidence type="ECO:0000313" key="2">
    <source>
        <dbReference type="EMBL" id="QXE27904.1"/>
    </source>
</evidence>
<dbReference type="EMBL" id="CP067334">
    <property type="protein sequence ID" value="QXE27904.1"/>
    <property type="molecule type" value="Genomic_DNA"/>
</dbReference>
<feature type="transmembrane region" description="Helical" evidence="1">
    <location>
        <begin position="12"/>
        <end position="31"/>
    </location>
</feature>
<keyword evidence="1" id="KW-1133">Transmembrane helix</keyword>
<evidence type="ECO:0000256" key="1">
    <source>
        <dbReference type="SAM" id="Phobius"/>
    </source>
</evidence>